<reference evidence="2" key="1">
    <citation type="submission" date="2016-01" db="EMBL/GenBank/DDBJ databases">
        <authorList>
            <person name="Peeters C."/>
        </authorList>
    </citation>
    <scope>NUCLEOTIDE SEQUENCE [LARGE SCALE GENOMIC DNA]</scope>
</reference>
<dbReference type="InterPro" id="IPR006175">
    <property type="entry name" value="YjgF/YER057c/UK114"/>
</dbReference>
<evidence type="ECO:0000313" key="1">
    <source>
        <dbReference type="EMBL" id="SAL24354.1"/>
    </source>
</evidence>
<dbReference type="Proteomes" id="UP000054740">
    <property type="component" value="Unassembled WGS sequence"/>
</dbReference>
<dbReference type="GO" id="GO:0005829">
    <property type="term" value="C:cytosol"/>
    <property type="evidence" value="ECO:0007669"/>
    <property type="project" value="TreeGrafter"/>
</dbReference>
<dbReference type="GO" id="GO:0019239">
    <property type="term" value="F:deaminase activity"/>
    <property type="evidence" value="ECO:0007669"/>
    <property type="project" value="TreeGrafter"/>
</dbReference>
<gene>
    <name evidence="1" type="ORF">AWB70_01319</name>
</gene>
<dbReference type="Gene3D" id="3.30.1330.40">
    <property type="entry name" value="RutC-like"/>
    <property type="match status" value="1"/>
</dbReference>
<dbReference type="InterPro" id="IPR038743">
    <property type="entry name" value="YjgH-like"/>
</dbReference>
<dbReference type="RefSeq" id="WP_053571096.1">
    <property type="nucleotide sequence ID" value="NZ_FCNY02000003.1"/>
</dbReference>
<dbReference type="CDD" id="cd02198">
    <property type="entry name" value="YjgH_like"/>
    <property type="match status" value="1"/>
</dbReference>
<evidence type="ECO:0000313" key="2">
    <source>
        <dbReference type="Proteomes" id="UP000054740"/>
    </source>
</evidence>
<sequence>MSERKAIVPAGMEAVYEKIRYAPAIRVGNTIYASGQIGRDAAMQLVEGREAQIVQAFENLKLVLEAAGASLRDVVDVTTFHTDMRDLPLYMQVRERYLNTEPLPAWTAIGAHMLGGAAGYIVEIKAVAVLPGSGK</sequence>
<organism evidence="1 2">
    <name type="scientific">Caballeronia cordobensis</name>
    <name type="common">Burkholderia cordobensis</name>
    <dbReference type="NCBI Taxonomy" id="1353886"/>
    <lineage>
        <taxon>Bacteria</taxon>
        <taxon>Pseudomonadati</taxon>
        <taxon>Pseudomonadota</taxon>
        <taxon>Betaproteobacteria</taxon>
        <taxon>Burkholderiales</taxon>
        <taxon>Burkholderiaceae</taxon>
        <taxon>Caballeronia</taxon>
    </lineage>
</organism>
<dbReference type="InterPro" id="IPR035959">
    <property type="entry name" value="RutC-like_sf"/>
</dbReference>
<name>A0A158FWX6_CABCO</name>
<dbReference type="AlphaFoldDB" id="A0A158FWX6"/>
<keyword evidence="2" id="KW-1185">Reference proteome</keyword>
<dbReference type="Pfam" id="PF01042">
    <property type="entry name" value="Ribonuc_L-PSP"/>
    <property type="match status" value="1"/>
</dbReference>
<protein>
    <submittedName>
        <fullName evidence="1">Endoribonuclease L-PSP</fullName>
    </submittedName>
</protein>
<accession>A0A158FWX6</accession>
<dbReference type="EMBL" id="FCNY02000003">
    <property type="protein sequence ID" value="SAL24354.1"/>
    <property type="molecule type" value="Genomic_DNA"/>
</dbReference>
<dbReference type="PANTHER" id="PTHR11803">
    <property type="entry name" value="2-IMINOBUTANOATE/2-IMINOPROPANOATE DEAMINASE RIDA"/>
    <property type="match status" value="1"/>
</dbReference>
<dbReference type="SUPFAM" id="SSF55298">
    <property type="entry name" value="YjgF-like"/>
    <property type="match status" value="1"/>
</dbReference>
<proteinExistence type="predicted"/>
<dbReference type="PANTHER" id="PTHR11803:SF44">
    <property type="entry name" value="RUTC FAMILY PROTEIN YJGH"/>
    <property type="match status" value="1"/>
</dbReference>